<reference evidence="6 7" key="1">
    <citation type="submission" date="2024-05" db="EMBL/GenBank/DDBJ databases">
        <title>Genomic Encyclopedia of Type Strains, Phase IV (KMG-IV): sequencing the most valuable type-strain genomes for metagenomic binning, comparative biology and taxonomic classification.</title>
        <authorList>
            <person name="Goeker M."/>
        </authorList>
    </citation>
    <scope>NUCLEOTIDE SEQUENCE [LARGE SCALE GENOMIC DNA]</scope>
    <source>
        <strain evidence="6 7">DSM 25286</strain>
    </source>
</reference>
<evidence type="ECO:0000313" key="6">
    <source>
        <dbReference type="EMBL" id="MET3111807.1"/>
    </source>
</evidence>
<accession>A0ABV2EBK5</accession>
<evidence type="ECO:0000256" key="3">
    <source>
        <dbReference type="ARBA" id="ARBA00023125"/>
    </source>
</evidence>
<evidence type="ECO:0000256" key="2">
    <source>
        <dbReference type="ARBA" id="ARBA00022840"/>
    </source>
</evidence>
<dbReference type="RefSeq" id="WP_230822598.1">
    <property type="nucleotide sequence ID" value="NZ_JAJNCU010000008.1"/>
</dbReference>
<proteinExistence type="predicted"/>
<evidence type="ECO:0000256" key="1">
    <source>
        <dbReference type="ARBA" id="ARBA00022741"/>
    </source>
</evidence>
<dbReference type="SMART" id="SM00487">
    <property type="entry name" value="DEXDc"/>
    <property type="match status" value="1"/>
</dbReference>
<dbReference type="PROSITE" id="PS51192">
    <property type="entry name" value="HELICASE_ATP_BIND_1"/>
    <property type="match status" value="1"/>
</dbReference>
<evidence type="ECO:0000259" key="5">
    <source>
        <dbReference type="PROSITE" id="PS51194"/>
    </source>
</evidence>
<evidence type="ECO:0000259" key="4">
    <source>
        <dbReference type="PROSITE" id="PS51192"/>
    </source>
</evidence>
<comment type="caution">
    <text evidence="6">The sequence shown here is derived from an EMBL/GenBank/DDBJ whole genome shotgun (WGS) entry which is preliminary data.</text>
</comment>
<dbReference type="PANTHER" id="PTHR30580:SF1">
    <property type="entry name" value="COMF OPERON PROTEIN 1"/>
    <property type="match status" value="1"/>
</dbReference>
<dbReference type="SUPFAM" id="SSF52540">
    <property type="entry name" value="P-loop containing nucleoside triphosphate hydrolases"/>
    <property type="match status" value="1"/>
</dbReference>
<keyword evidence="3" id="KW-0238">DNA-binding</keyword>
<dbReference type="InterPro" id="IPR027417">
    <property type="entry name" value="P-loop_NTPase"/>
</dbReference>
<dbReference type="Proteomes" id="UP001549019">
    <property type="component" value="Unassembled WGS sequence"/>
</dbReference>
<dbReference type="InterPro" id="IPR001650">
    <property type="entry name" value="Helicase_C-like"/>
</dbReference>
<dbReference type="Pfam" id="PF00271">
    <property type="entry name" value="Helicase_C"/>
    <property type="match status" value="1"/>
</dbReference>
<keyword evidence="1" id="KW-0547">Nucleotide-binding</keyword>
<name>A0ABV2EBK5_9STAP</name>
<dbReference type="Gene3D" id="3.40.50.300">
    <property type="entry name" value="P-loop containing nucleotide triphosphate hydrolases"/>
    <property type="match status" value="2"/>
</dbReference>
<dbReference type="PANTHER" id="PTHR30580">
    <property type="entry name" value="PRIMOSOMAL PROTEIN N"/>
    <property type="match status" value="1"/>
</dbReference>
<keyword evidence="7" id="KW-1185">Reference proteome</keyword>
<dbReference type="EMBL" id="JBDZDV010000006">
    <property type="protein sequence ID" value="MET3111807.1"/>
    <property type="molecule type" value="Genomic_DNA"/>
</dbReference>
<dbReference type="Pfam" id="PF04851">
    <property type="entry name" value="ResIII"/>
    <property type="match status" value="1"/>
</dbReference>
<protein>
    <submittedName>
        <fullName evidence="6">Competence protein ComFA</fullName>
    </submittedName>
</protein>
<organism evidence="6 7">
    <name type="scientific">Salinicoccus halitifaciens</name>
    <dbReference type="NCBI Taxonomy" id="1073415"/>
    <lineage>
        <taxon>Bacteria</taxon>
        <taxon>Bacillati</taxon>
        <taxon>Bacillota</taxon>
        <taxon>Bacilli</taxon>
        <taxon>Bacillales</taxon>
        <taxon>Staphylococcaceae</taxon>
        <taxon>Salinicoccus</taxon>
    </lineage>
</organism>
<feature type="domain" description="Helicase ATP-binding" evidence="4">
    <location>
        <begin position="100"/>
        <end position="251"/>
    </location>
</feature>
<dbReference type="InterPro" id="IPR006935">
    <property type="entry name" value="Helicase/UvrB_N"/>
</dbReference>
<dbReference type="SMART" id="SM00490">
    <property type="entry name" value="HELICc"/>
    <property type="match status" value="1"/>
</dbReference>
<dbReference type="PROSITE" id="PS51194">
    <property type="entry name" value="HELICASE_CTER"/>
    <property type="match status" value="1"/>
</dbReference>
<dbReference type="InterPro" id="IPR014001">
    <property type="entry name" value="Helicase_ATP-bd"/>
</dbReference>
<gene>
    <name evidence="6" type="ORF">ABHD89_002223</name>
</gene>
<sequence length="418" mass="47418">MEDAMYFDSKGDILYKEAGVDSVKNLCHRCLNNDKTLFYEFHSPLHQKKVKYCLNCIGIGRSDSVTPLIAARSMSRREECGYKLHFELTEIQKAASRKVVEAVREEKNLLLHAVTGAGKTEIIFEGIKYARENGLNVAVVSPRIDVVKELHLRLSGAFKKSRIDLMFAGVKVKFEHHFTVCTVHQLYNFTDHFDCIIVDEFDAFPLAGDTHLQGAVHKALTARGSIIIMTATPTRKMLKLAGGNVFQIARRYHGHDLAIPEIHYANVRRAMEKGRLDAKLERLLDGIMTHGRKVLVFFPEIKMMHEVHGLMGDFDSVEAVYSGDAARYVKVQRMREGDIRILLTTTILERGVTFRDLDVIVVHTEYFPADTLIQICGRVGRKPQDPTGNVHFLTLYNTHHIRATIRKIKAFNSGRTVL</sequence>
<feature type="domain" description="Helicase C-terminal" evidence="5">
    <location>
        <begin position="279"/>
        <end position="418"/>
    </location>
</feature>
<evidence type="ECO:0000313" key="7">
    <source>
        <dbReference type="Proteomes" id="UP001549019"/>
    </source>
</evidence>
<keyword evidence="2" id="KW-0067">ATP-binding</keyword>